<dbReference type="RefSeq" id="WP_072871623.1">
    <property type="nucleotide sequence ID" value="NZ_FQZM01000080.1"/>
</dbReference>
<dbReference type="InterPro" id="IPR049517">
    <property type="entry name" value="ACX-like_C"/>
</dbReference>
<dbReference type="InterPro" id="IPR002821">
    <property type="entry name" value="Hydantoinase_A"/>
</dbReference>
<dbReference type="Proteomes" id="UP000184529">
    <property type="component" value="Unassembled WGS sequence"/>
</dbReference>
<evidence type="ECO:0000313" key="5">
    <source>
        <dbReference type="Proteomes" id="UP000184529"/>
    </source>
</evidence>
<dbReference type="GO" id="GO:0006749">
    <property type="term" value="P:glutathione metabolic process"/>
    <property type="evidence" value="ECO:0007669"/>
    <property type="project" value="TreeGrafter"/>
</dbReference>
<dbReference type="GO" id="GO:0005829">
    <property type="term" value="C:cytosol"/>
    <property type="evidence" value="ECO:0007669"/>
    <property type="project" value="TreeGrafter"/>
</dbReference>
<dbReference type="SUPFAM" id="SSF53067">
    <property type="entry name" value="Actin-like ATPase domain"/>
    <property type="match status" value="1"/>
</dbReference>
<sequence length="679" mass="74802">MARYRIGIDVGGTFTDGFFFDEETKEIFITKVPSVPANPDEGIINNIKESSVSMSDVSLFTHGTTVATNALITRTHPKTGAVFTKGFRDVNEIRRAEKPDLWDPYKDVAPPYIPRRDRLEVEERIDYAGNVLTPLNEAEARRVAEIFRKRGMKGIAVCFINSYMNPEHELKMKKILEEELPGVFVCTSSETVPEIFEHERFSTTIINACLGPVMGDYIERLAKRLQDLGYRGDVLILHSGGGVMTASTIRYYAARVGLSGPCAGACAMSYIARLAGYRSALGLDMGGTSADISFMYEGELKTTNEWYVEFGYPILFPAIEIITIGAGGGSIAWIDEGGSLRNGPQSAGADPGPACYLKGGTNPTNTDANLLLGRLGKSLIGGGMQLDVDAAYKAVKEKIADPLGMDPITAALAIIKVANANMCDALRLVSIRRGYDPREIALVAFGGAGPLHGAFLAQEMDIPVVIIPRYPGITSAMGCLLVNIRHDLSKNYLADLSKVDLNALETEFQLMEKEASERLDRDGVPKEKRKFTRYLDMRYVGQWRSLSITCPSPIMNLDEIVSLFHQEHNRAYAYMHRRRGIEIYGLRLVAEGEVLKPELPKARTKGKVEDAIKEIRPVYFEATKGFTDTKVYDREKLPVGAKLQGPAIVEQFDSTTVIPPGLTATVDEYLNIIINVRGE</sequence>
<feature type="domain" description="Acetophenone carboxylase-like C-terminal" evidence="3">
    <location>
        <begin position="502"/>
        <end position="669"/>
    </location>
</feature>
<accession>A0A1M6MRJ7</accession>
<dbReference type="EMBL" id="FQZM01000080">
    <property type="protein sequence ID" value="SHJ86087.1"/>
    <property type="molecule type" value="Genomic_DNA"/>
</dbReference>
<dbReference type="InterPro" id="IPR045079">
    <property type="entry name" value="Oxoprolinase-like"/>
</dbReference>
<dbReference type="AlphaFoldDB" id="A0A1M6MRJ7"/>
<dbReference type="Pfam" id="PF19278">
    <property type="entry name" value="Hydant_A_C"/>
    <property type="match status" value="1"/>
</dbReference>
<evidence type="ECO:0000259" key="3">
    <source>
        <dbReference type="Pfam" id="PF19278"/>
    </source>
</evidence>
<dbReference type="STRING" id="1121432.SAMN02745219_03512"/>
<evidence type="ECO:0000313" key="4">
    <source>
        <dbReference type="EMBL" id="SHJ86087.1"/>
    </source>
</evidence>
<proteinExistence type="predicted"/>
<feature type="domain" description="Hydantoinase/oxoprolinase N-terminal" evidence="2">
    <location>
        <begin position="5"/>
        <end position="179"/>
    </location>
</feature>
<evidence type="ECO:0000259" key="2">
    <source>
        <dbReference type="Pfam" id="PF05378"/>
    </source>
</evidence>
<evidence type="ECO:0000259" key="1">
    <source>
        <dbReference type="Pfam" id="PF01968"/>
    </source>
</evidence>
<dbReference type="InterPro" id="IPR043129">
    <property type="entry name" value="ATPase_NBD"/>
</dbReference>
<keyword evidence="5" id="KW-1185">Reference proteome</keyword>
<organism evidence="4 5">
    <name type="scientific">Desulfofundulus thermosubterraneus DSM 16057</name>
    <dbReference type="NCBI Taxonomy" id="1121432"/>
    <lineage>
        <taxon>Bacteria</taxon>
        <taxon>Bacillati</taxon>
        <taxon>Bacillota</taxon>
        <taxon>Clostridia</taxon>
        <taxon>Eubacteriales</taxon>
        <taxon>Peptococcaceae</taxon>
        <taxon>Desulfofundulus</taxon>
    </lineage>
</organism>
<dbReference type="Pfam" id="PF05378">
    <property type="entry name" value="Hydant_A_N"/>
    <property type="match status" value="1"/>
</dbReference>
<protein>
    <submittedName>
        <fullName evidence="4">N-methylhydantoinase A</fullName>
    </submittedName>
</protein>
<dbReference type="OrthoDB" id="9768323at2"/>
<reference evidence="5" key="1">
    <citation type="submission" date="2016-11" db="EMBL/GenBank/DDBJ databases">
        <authorList>
            <person name="Varghese N."/>
            <person name="Submissions S."/>
        </authorList>
    </citation>
    <scope>NUCLEOTIDE SEQUENCE [LARGE SCALE GENOMIC DNA]</scope>
    <source>
        <strain evidence="5">DSM 16057</strain>
    </source>
</reference>
<dbReference type="PANTHER" id="PTHR11365">
    <property type="entry name" value="5-OXOPROLINASE RELATED"/>
    <property type="match status" value="1"/>
</dbReference>
<dbReference type="PANTHER" id="PTHR11365:SF23">
    <property type="entry name" value="HYPOTHETICAL 5-OXOPROLINASE (EUROFUNG)-RELATED"/>
    <property type="match status" value="1"/>
</dbReference>
<gene>
    <name evidence="4" type="ORF">SAMN02745219_03512</name>
</gene>
<dbReference type="GO" id="GO:0017168">
    <property type="term" value="F:5-oxoprolinase (ATP-hydrolyzing) activity"/>
    <property type="evidence" value="ECO:0007669"/>
    <property type="project" value="TreeGrafter"/>
</dbReference>
<name>A0A1M6MRJ7_9FIRM</name>
<feature type="domain" description="Hydantoinase A/oxoprolinase" evidence="1">
    <location>
        <begin position="200"/>
        <end position="487"/>
    </location>
</feature>
<dbReference type="InterPro" id="IPR008040">
    <property type="entry name" value="Hydant_A_N"/>
</dbReference>
<dbReference type="Pfam" id="PF01968">
    <property type="entry name" value="Hydantoinase_A"/>
    <property type="match status" value="1"/>
</dbReference>